<sequence length="349" mass="38368">MFDDVPHAREALAAHFDPPRLERVVSALVPAIVFAPVPGAAVLGGSRIGGAPDMGPGAEWPRPAAAEDPEAIAKRGSPDAGKEMLEHFARNLPYAFFAQVDLGEAARLGPVASALPSEGRLLFFYDVSIGPWDTGSRVARVIWDKTPDQLARLAPPADLKEAADADRAERVKLAQEFDDDVEAARKGGSAYDAPGRPMRLQTTLRLPSVASIEVSALPEIFEAARSVTGGENEALEAYEAAIEENHDGYTDEKWRRQQLLGAPQPEQDDPRYDAVVVTTFGKQHLEREEWRSRRAEIEAAARDWTLLLQADVGDWMQARFTEGTVFFVIRKDDLAARRFDRVVAVYQQT</sequence>
<dbReference type="InterPro" id="IPR015315">
    <property type="entry name" value="DUF1963"/>
</dbReference>
<protein>
    <submittedName>
        <fullName evidence="1">DUF1963 domain-containing protein</fullName>
    </submittedName>
</protein>
<evidence type="ECO:0000313" key="2">
    <source>
        <dbReference type="Proteomes" id="UP000825701"/>
    </source>
</evidence>
<evidence type="ECO:0000313" key="1">
    <source>
        <dbReference type="EMBL" id="QZO01869.1"/>
    </source>
</evidence>
<dbReference type="AlphaFoldDB" id="A0A9E6REB2"/>
<name>A0A9E6REB2_9HYPH</name>
<dbReference type="Pfam" id="PF09234">
    <property type="entry name" value="DUF1963"/>
    <property type="match status" value="1"/>
</dbReference>
<organism evidence="1 2">
    <name type="scientific">Chenggangzhangella methanolivorans</name>
    <dbReference type="NCBI Taxonomy" id="1437009"/>
    <lineage>
        <taxon>Bacteria</taxon>
        <taxon>Pseudomonadati</taxon>
        <taxon>Pseudomonadota</taxon>
        <taxon>Alphaproteobacteria</taxon>
        <taxon>Hyphomicrobiales</taxon>
        <taxon>Methylopilaceae</taxon>
        <taxon>Chenggangzhangella</taxon>
    </lineage>
</organism>
<dbReference type="KEGG" id="cmet:K6K41_11290"/>
<gene>
    <name evidence="1" type="ORF">K6K41_11290</name>
</gene>
<keyword evidence="2" id="KW-1185">Reference proteome</keyword>
<proteinExistence type="predicted"/>
<reference evidence="1" key="1">
    <citation type="submission" date="2021-08" db="EMBL/GenBank/DDBJ databases">
        <authorList>
            <person name="Zhang H."/>
            <person name="Xu M."/>
            <person name="Yu Z."/>
            <person name="Yang L."/>
            <person name="Cai Y."/>
        </authorList>
    </citation>
    <scope>NUCLEOTIDE SEQUENCE</scope>
    <source>
        <strain evidence="1">CHL1</strain>
    </source>
</reference>
<dbReference type="SUPFAM" id="SSF103032">
    <property type="entry name" value="Hypothetical protein YwqG"/>
    <property type="match status" value="1"/>
</dbReference>
<accession>A0A9E6REB2</accession>
<dbReference type="EMBL" id="CP081869">
    <property type="protein sequence ID" value="QZO01869.1"/>
    <property type="molecule type" value="Genomic_DNA"/>
</dbReference>
<dbReference type="Gene3D" id="2.30.320.10">
    <property type="entry name" value="YwqG-like"/>
    <property type="match status" value="1"/>
</dbReference>
<dbReference type="InterPro" id="IPR035948">
    <property type="entry name" value="YwqG-like_sf"/>
</dbReference>
<dbReference type="RefSeq" id="WP_261405217.1">
    <property type="nucleotide sequence ID" value="NZ_CP081869.1"/>
</dbReference>
<dbReference type="Proteomes" id="UP000825701">
    <property type="component" value="Chromosome"/>
</dbReference>